<dbReference type="GO" id="GO:0005576">
    <property type="term" value="C:extracellular region"/>
    <property type="evidence" value="ECO:0007669"/>
    <property type="project" value="UniProtKB-SubCell"/>
</dbReference>
<keyword evidence="4" id="KW-0119">Carbohydrate metabolism</keyword>
<keyword evidence="4" id="KW-0858">Xylan degradation</keyword>
<dbReference type="CDD" id="cd10918">
    <property type="entry name" value="CE4_NodB_like_5s_6s"/>
    <property type="match status" value="1"/>
</dbReference>
<sequence length="256" mass="29319">MSLSRTIWRSVGHLYHESRRCIDFSPVDRVILLYHSIGEKPWSETSVRQFERQIQFLKNHYEIVDLDELFDTKRGVVLTFDDGYRDFYDTVVPLLEEHDVPATVFVNGAFIDDRSEILYSRLGVPEGENGVIMSANQVRELAEHNLVTIGNHTLSHPNLDDLSETEIKEQIVRGKHVLEEEFDLTIERFAYPYGSYNEESRAVVEETHRCGLIADRSTNISSDAALLPRIGAPATVAQLDWQLSRVANKFKKNLGL</sequence>
<dbReference type="InterPro" id="IPR051398">
    <property type="entry name" value="Polysacch_Deacetylase"/>
</dbReference>
<accession>M0EEY5</accession>
<dbReference type="EMBL" id="AOJM01000075">
    <property type="protein sequence ID" value="ELZ45613.1"/>
    <property type="molecule type" value="Genomic_DNA"/>
</dbReference>
<proteinExistence type="predicted"/>
<keyword evidence="4" id="KW-0326">Glycosidase</keyword>
<dbReference type="InterPro" id="IPR002509">
    <property type="entry name" value="NODB_dom"/>
</dbReference>
<keyword evidence="4" id="KW-0624">Polysaccharide degradation</keyword>
<dbReference type="SUPFAM" id="SSF88713">
    <property type="entry name" value="Glycoside hydrolase/deacetylase"/>
    <property type="match status" value="1"/>
</dbReference>
<dbReference type="Gene3D" id="3.20.20.370">
    <property type="entry name" value="Glycoside hydrolase/deacetylase"/>
    <property type="match status" value="1"/>
</dbReference>
<keyword evidence="5" id="KW-1185">Reference proteome</keyword>
<evidence type="ECO:0000313" key="5">
    <source>
        <dbReference type="Proteomes" id="UP000011526"/>
    </source>
</evidence>
<reference evidence="4 5" key="1">
    <citation type="journal article" date="2014" name="PLoS Genet.">
        <title>Phylogenetically driven sequencing of extremely halophilic archaea reveals strategies for static and dynamic osmo-response.</title>
        <authorList>
            <person name="Becker E.A."/>
            <person name="Seitzer P.M."/>
            <person name="Tritt A."/>
            <person name="Larsen D."/>
            <person name="Krusor M."/>
            <person name="Yao A.I."/>
            <person name="Wu D."/>
            <person name="Madern D."/>
            <person name="Eisen J.A."/>
            <person name="Darling A.E."/>
            <person name="Facciotti M.T."/>
        </authorList>
    </citation>
    <scope>NUCLEOTIDE SEQUENCE [LARGE SCALE GENOMIC DNA]</scope>
    <source>
        <strain evidence="4 5">JCM 9100</strain>
    </source>
</reference>
<dbReference type="GO" id="GO:0016810">
    <property type="term" value="F:hydrolase activity, acting on carbon-nitrogen (but not peptide) bonds"/>
    <property type="evidence" value="ECO:0007669"/>
    <property type="project" value="InterPro"/>
</dbReference>
<dbReference type="GO" id="GO:0016798">
    <property type="term" value="F:hydrolase activity, acting on glycosyl bonds"/>
    <property type="evidence" value="ECO:0007669"/>
    <property type="project" value="UniProtKB-KW"/>
</dbReference>
<gene>
    <name evidence="4" type="ORF">C465_13645</name>
</gene>
<dbReference type="AlphaFoldDB" id="M0EEY5"/>
<evidence type="ECO:0000256" key="1">
    <source>
        <dbReference type="ARBA" id="ARBA00004613"/>
    </source>
</evidence>
<dbReference type="PATRIC" id="fig|1227467.4.peg.2689"/>
<protein>
    <submittedName>
        <fullName evidence="4">Xylanase/chitin deacetylase</fullName>
    </submittedName>
</protein>
<dbReference type="InterPro" id="IPR011330">
    <property type="entry name" value="Glyco_hydro/deAcase_b/a-brl"/>
</dbReference>
<evidence type="ECO:0000259" key="3">
    <source>
        <dbReference type="PROSITE" id="PS51677"/>
    </source>
</evidence>
<dbReference type="PANTHER" id="PTHR34216:SF3">
    <property type="entry name" value="POLY-BETA-1,6-N-ACETYL-D-GLUCOSAMINE N-DEACETYLASE"/>
    <property type="match status" value="1"/>
</dbReference>
<keyword evidence="4" id="KW-0378">Hydrolase</keyword>
<dbReference type="GO" id="GO:0045493">
    <property type="term" value="P:xylan catabolic process"/>
    <property type="evidence" value="ECO:0007669"/>
    <property type="project" value="UniProtKB-KW"/>
</dbReference>
<feature type="domain" description="NodB homology" evidence="3">
    <location>
        <begin position="74"/>
        <end position="256"/>
    </location>
</feature>
<name>M0EEY5_9EURY</name>
<dbReference type="Pfam" id="PF01522">
    <property type="entry name" value="Polysacc_deac_1"/>
    <property type="match status" value="1"/>
</dbReference>
<evidence type="ECO:0000256" key="2">
    <source>
        <dbReference type="ARBA" id="ARBA00022729"/>
    </source>
</evidence>
<keyword evidence="2" id="KW-0732">Signal</keyword>
<dbReference type="PANTHER" id="PTHR34216">
    <property type="match status" value="1"/>
</dbReference>
<dbReference type="PROSITE" id="PS51677">
    <property type="entry name" value="NODB"/>
    <property type="match status" value="1"/>
</dbReference>
<evidence type="ECO:0000313" key="4">
    <source>
        <dbReference type="EMBL" id="ELZ45613.1"/>
    </source>
</evidence>
<dbReference type="Proteomes" id="UP000011526">
    <property type="component" value="Unassembled WGS sequence"/>
</dbReference>
<organism evidence="4 5">
    <name type="scientific">Halorubrum distributum JCM 9100</name>
    <dbReference type="NCBI Taxonomy" id="1227467"/>
    <lineage>
        <taxon>Archaea</taxon>
        <taxon>Methanobacteriati</taxon>
        <taxon>Methanobacteriota</taxon>
        <taxon>Stenosarchaea group</taxon>
        <taxon>Halobacteria</taxon>
        <taxon>Halobacteriales</taxon>
        <taxon>Haloferacaceae</taxon>
        <taxon>Halorubrum</taxon>
        <taxon>Halorubrum distributum group</taxon>
    </lineage>
</organism>
<comment type="subcellular location">
    <subcellularLocation>
        <location evidence="1">Secreted</location>
    </subcellularLocation>
</comment>
<comment type="caution">
    <text evidence="4">The sequence shown here is derived from an EMBL/GenBank/DDBJ whole genome shotgun (WGS) entry which is preliminary data.</text>
</comment>